<dbReference type="SMART" id="SM00382">
    <property type="entry name" value="AAA"/>
    <property type="match status" value="1"/>
</dbReference>
<dbReference type="InterPro" id="IPR027417">
    <property type="entry name" value="P-loop_NTPase"/>
</dbReference>
<name>A0A553IG98_ACHLA</name>
<organism evidence="2 3">
    <name type="scientific">Acholeplasma laidlawii</name>
    <dbReference type="NCBI Taxonomy" id="2148"/>
    <lineage>
        <taxon>Bacteria</taxon>
        <taxon>Bacillati</taxon>
        <taxon>Mycoplasmatota</taxon>
        <taxon>Mollicutes</taxon>
        <taxon>Acholeplasmatales</taxon>
        <taxon>Acholeplasmataceae</taxon>
        <taxon>Acholeplasma</taxon>
    </lineage>
</organism>
<dbReference type="Pfam" id="PF09848">
    <property type="entry name" value="SLFN-g3_helicase"/>
    <property type="match status" value="1"/>
</dbReference>
<accession>A0A553IG98</accession>
<evidence type="ECO:0000313" key="3">
    <source>
        <dbReference type="Proteomes" id="UP000315938"/>
    </source>
</evidence>
<dbReference type="InterPro" id="IPR003593">
    <property type="entry name" value="AAA+_ATPase"/>
</dbReference>
<dbReference type="Proteomes" id="UP000315938">
    <property type="component" value="Unassembled WGS sequence"/>
</dbReference>
<evidence type="ECO:0000313" key="2">
    <source>
        <dbReference type="EMBL" id="TRX99226.1"/>
    </source>
</evidence>
<dbReference type="RefSeq" id="WP_064211956.1">
    <property type="nucleotide sequence ID" value="NZ_JACAOE010000002.1"/>
</dbReference>
<feature type="domain" description="AAA+ ATPase" evidence="1">
    <location>
        <begin position="255"/>
        <end position="439"/>
    </location>
</feature>
<dbReference type="EMBL" id="VKID01000002">
    <property type="protein sequence ID" value="TRX99226.1"/>
    <property type="molecule type" value="Genomic_DNA"/>
</dbReference>
<dbReference type="SUPFAM" id="SSF52540">
    <property type="entry name" value="P-loop containing nucleoside triphosphate hydrolases"/>
    <property type="match status" value="1"/>
</dbReference>
<reference evidence="2 3" key="1">
    <citation type="submission" date="2019-07" db="EMBL/GenBank/DDBJ databases">
        <title>Genome sequence of Acholeplasma laidlawii strain with increased resistance to erythromycin.</title>
        <authorList>
            <person name="Medvedeva E.S."/>
            <person name="Baranova N.B."/>
            <person name="Siniagina M.N."/>
            <person name="Mouzykantov A."/>
            <person name="Chernova O.A."/>
            <person name="Chernov V.M."/>
        </authorList>
    </citation>
    <scope>NUCLEOTIDE SEQUENCE [LARGE SCALE GENOMIC DNA]</scope>
    <source>
        <strain evidence="2 3">PG8REry</strain>
    </source>
</reference>
<comment type="caution">
    <text evidence="2">The sequence shown here is derived from an EMBL/GenBank/DDBJ whole genome shotgun (WGS) entry which is preliminary data.</text>
</comment>
<gene>
    <name evidence="2" type="ORF">FNV44_05840</name>
</gene>
<evidence type="ECO:0000259" key="1">
    <source>
        <dbReference type="SMART" id="SM00382"/>
    </source>
</evidence>
<proteinExistence type="predicted"/>
<sequence length="609" mass="70147">MLAYNESIKQFNQDVLNNQIMTKISSKLNAGKSEQSAWKDAAVYMKNILELAGLDGDIEIGMELKIPITNNRIDFLIAGLNDRLEKSLIIVEMKRWSAVSKTNKSRLVNADDTRYGQDALHPSYQAYTYKLNLEAYNQNITEENIQVSSCSYLHNLYEDSDIKDDFYNEFLEKSPVFAAKDNQRLANFIKMHVSKAYHNQLLYQIENSKIIPAQMLMESLSSELSNNKVFTLLDKQEICYQNVIKAIRDNEGNNQKQVFIVRGGAGTGKSVIAVKILNEFIQNKKLAFYVTKNSAVRNVYSKKLSGRENTHLKTLFLSTIKISRDRPKDQYECLVVDEAHRLPKRSKSGNILLGEDLIKEIIDSTKVSIFFIDEKQQVDIRDYATIERITHTAKKLGAHVYDDENLRLSSQFICSGNDEYINAVESILYNEEVIVNKDLEYEVKVFDNIQDWHEAIMKKIEETPHSRMLAGDVFDWVSKDDSTLFDIKINGLSLQWNKDTTFSADESQKYRVGHIDTVQGLEFDYIGLIIGDDLIYNPLKGQVQTDYTKHPMNAGHFRRHGRRSPLIEDLDQIDLIIRNTYNVLMKRGMKGIYIYCMDSKLSRLLKSKF</sequence>
<protein>
    <submittedName>
        <fullName evidence="2">DUF2075 domain-containing protein</fullName>
    </submittedName>
</protein>
<dbReference type="InterPro" id="IPR018647">
    <property type="entry name" value="SLFN_3-like_DNA/RNA_helicase"/>
</dbReference>
<dbReference type="Gene3D" id="3.40.50.300">
    <property type="entry name" value="P-loop containing nucleotide triphosphate hydrolases"/>
    <property type="match status" value="1"/>
</dbReference>
<dbReference type="AlphaFoldDB" id="A0A553IG98"/>